<evidence type="ECO:0000313" key="2">
    <source>
        <dbReference type="EMBL" id="KAI9251407.1"/>
    </source>
</evidence>
<reference evidence="2" key="2">
    <citation type="submission" date="2023-02" db="EMBL/GenBank/DDBJ databases">
        <authorList>
            <consortium name="DOE Joint Genome Institute"/>
            <person name="Mondo S.J."/>
            <person name="Chang Y."/>
            <person name="Wang Y."/>
            <person name="Ahrendt S."/>
            <person name="Andreopoulos W."/>
            <person name="Barry K."/>
            <person name="Beard J."/>
            <person name="Benny G.L."/>
            <person name="Blankenship S."/>
            <person name="Bonito G."/>
            <person name="Cuomo C."/>
            <person name="Desiro A."/>
            <person name="Gervers K.A."/>
            <person name="Hundley H."/>
            <person name="Kuo A."/>
            <person name="LaButti K."/>
            <person name="Lang B.F."/>
            <person name="Lipzen A."/>
            <person name="O'Donnell K."/>
            <person name="Pangilinan J."/>
            <person name="Reynolds N."/>
            <person name="Sandor L."/>
            <person name="Smith M.W."/>
            <person name="Tsang A."/>
            <person name="Grigoriev I.V."/>
            <person name="Stajich J.E."/>
            <person name="Spatafora J.W."/>
        </authorList>
    </citation>
    <scope>NUCLEOTIDE SEQUENCE</scope>
    <source>
        <strain evidence="2">RSA 2281</strain>
    </source>
</reference>
<protein>
    <submittedName>
        <fullName evidence="2">Uncharacterized protein</fullName>
    </submittedName>
</protein>
<feature type="compositionally biased region" description="Polar residues" evidence="1">
    <location>
        <begin position="1"/>
        <end position="19"/>
    </location>
</feature>
<proteinExistence type="predicted"/>
<dbReference type="AlphaFoldDB" id="A0AAD5PA35"/>
<dbReference type="Proteomes" id="UP001209540">
    <property type="component" value="Unassembled WGS sequence"/>
</dbReference>
<evidence type="ECO:0000256" key="1">
    <source>
        <dbReference type="SAM" id="MobiDB-lite"/>
    </source>
</evidence>
<organism evidence="2 3">
    <name type="scientific">Phascolomyces articulosus</name>
    <dbReference type="NCBI Taxonomy" id="60185"/>
    <lineage>
        <taxon>Eukaryota</taxon>
        <taxon>Fungi</taxon>
        <taxon>Fungi incertae sedis</taxon>
        <taxon>Mucoromycota</taxon>
        <taxon>Mucoromycotina</taxon>
        <taxon>Mucoromycetes</taxon>
        <taxon>Mucorales</taxon>
        <taxon>Lichtheimiaceae</taxon>
        <taxon>Phascolomyces</taxon>
    </lineage>
</organism>
<accession>A0AAD5PA35</accession>
<reference evidence="2" key="1">
    <citation type="journal article" date="2022" name="IScience">
        <title>Evolution of zygomycete secretomes and the origins of terrestrial fungal ecologies.</title>
        <authorList>
            <person name="Chang Y."/>
            <person name="Wang Y."/>
            <person name="Mondo S."/>
            <person name="Ahrendt S."/>
            <person name="Andreopoulos W."/>
            <person name="Barry K."/>
            <person name="Beard J."/>
            <person name="Benny G.L."/>
            <person name="Blankenship S."/>
            <person name="Bonito G."/>
            <person name="Cuomo C."/>
            <person name="Desiro A."/>
            <person name="Gervers K.A."/>
            <person name="Hundley H."/>
            <person name="Kuo A."/>
            <person name="LaButti K."/>
            <person name="Lang B.F."/>
            <person name="Lipzen A."/>
            <person name="O'Donnell K."/>
            <person name="Pangilinan J."/>
            <person name="Reynolds N."/>
            <person name="Sandor L."/>
            <person name="Smith M.E."/>
            <person name="Tsang A."/>
            <person name="Grigoriev I.V."/>
            <person name="Stajich J.E."/>
            <person name="Spatafora J.W."/>
        </authorList>
    </citation>
    <scope>NUCLEOTIDE SEQUENCE</scope>
    <source>
        <strain evidence="2">RSA 2281</strain>
    </source>
</reference>
<gene>
    <name evidence="2" type="ORF">BDA99DRAFT_201564</name>
</gene>
<comment type="caution">
    <text evidence="2">The sequence shown here is derived from an EMBL/GenBank/DDBJ whole genome shotgun (WGS) entry which is preliminary data.</text>
</comment>
<sequence>MNNSPSSSQTSTIGFSTVTKTKDESAITTTTNTFLHQQPITCKNINDQDHLSKRSCTTTATTADDPLNKAKWPSFELFNR</sequence>
<feature type="region of interest" description="Disordered" evidence="1">
    <location>
        <begin position="1"/>
        <end position="23"/>
    </location>
</feature>
<keyword evidence="3" id="KW-1185">Reference proteome</keyword>
<evidence type="ECO:0000313" key="3">
    <source>
        <dbReference type="Proteomes" id="UP001209540"/>
    </source>
</evidence>
<name>A0AAD5PA35_9FUNG</name>
<dbReference type="EMBL" id="JAIXMP010000030">
    <property type="protein sequence ID" value="KAI9251407.1"/>
    <property type="molecule type" value="Genomic_DNA"/>
</dbReference>